<feature type="compositionally biased region" description="Polar residues" evidence="1">
    <location>
        <begin position="135"/>
        <end position="147"/>
    </location>
</feature>
<dbReference type="Proteomes" id="UP000324767">
    <property type="component" value="Unassembled WGS sequence"/>
</dbReference>
<reference evidence="3 4" key="1">
    <citation type="submission" date="2019-09" db="EMBL/GenBank/DDBJ databases">
        <title>The hologenome of the rock-dwelling lichen Lasallia pustulata.</title>
        <authorList>
            <person name="Greshake Tzovaras B."/>
            <person name="Segers F."/>
            <person name="Bicker A."/>
            <person name="Dal Grande F."/>
            <person name="Otte J."/>
            <person name="Hankeln T."/>
            <person name="Schmitt I."/>
            <person name="Ebersberger I."/>
        </authorList>
    </citation>
    <scope>NUCLEOTIDE SEQUENCE [LARGE SCALE GENOMIC DNA]</scope>
    <source>
        <strain evidence="3">A1-1</strain>
    </source>
</reference>
<sequence>MLPFILGVPISTCLASVFASKLKVPIILLFALGCVLQTVGTALMSTLPVDTSPRTHGFEVTLGVGLGLNIGSVVIITPNLFQDKHQCLLFCPMISISHSSNESSSGHHGSNHPVSAFGRCGRPSHRGQRSGPIGRSTTSAVGCSSPNLHSDEHTSRGFASDCVQNILRWLQFADESYDRFRSSADTELDLGGEKEVPASG</sequence>
<feature type="compositionally biased region" description="Low complexity" evidence="1">
    <location>
        <begin position="102"/>
        <end position="112"/>
    </location>
</feature>
<feature type="transmembrane region" description="Helical" evidence="2">
    <location>
        <begin position="29"/>
        <end position="49"/>
    </location>
</feature>
<evidence type="ECO:0000256" key="2">
    <source>
        <dbReference type="SAM" id="Phobius"/>
    </source>
</evidence>
<keyword evidence="2" id="KW-0472">Membrane</keyword>
<dbReference type="OrthoDB" id="440553at2759"/>
<feature type="region of interest" description="Disordered" evidence="1">
    <location>
        <begin position="102"/>
        <end position="147"/>
    </location>
</feature>
<name>A0A5M8PLT8_9LECA</name>
<evidence type="ECO:0000313" key="3">
    <source>
        <dbReference type="EMBL" id="KAA6409872.1"/>
    </source>
</evidence>
<organism evidence="3 4">
    <name type="scientific">Lasallia pustulata</name>
    <dbReference type="NCBI Taxonomy" id="136370"/>
    <lineage>
        <taxon>Eukaryota</taxon>
        <taxon>Fungi</taxon>
        <taxon>Dikarya</taxon>
        <taxon>Ascomycota</taxon>
        <taxon>Pezizomycotina</taxon>
        <taxon>Lecanoromycetes</taxon>
        <taxon>OSLEUM clade</taxon>
        <taxon>Umbilicariomycetidae</taxon>
        <taxon>Umbilicariales</taxon>
        <taxon>Umbilicariaceae</taxon>
        <taxon>Lasallia</taxon>
    </lineage>
</organism>
<feature type="transmembrane region" description="Helical" evidence="2">
    <location>
        <begin position="61"/>
        <end position="81"/>
    </location>
</feature>
<evidence type="ECO:0000313" key="4">
    <source>
        <dbReference type="Proteomes" id="UP000324767"/>
    </source>
</evidence>
<dbReference type="AlphaFoldDB" id="A0A5M8PLT8"/>
<evidence type="ECO:0000256" key="1">
    <source>
        <dbReference type="SAM" id="MobiDB-lite"/>
    </source>
</evidence>
<accession>A0A5M8PLT8</accession>
<gene>
    <name evidence="3" type="ORF">FRX48_06485</name>
</gene>
<keyword evidence="2" id="KW-1133">Transmembrane helix</keyword>
<dbReference type="EMBL" id="VXIT01000010">
    <property type="protein sequence ID" value="KAA6409872.1"/>
    <property type="molecule type" value="Genomic_DNA"/>
</dbReference>
<comment type="caution">
    <text evidence="3">The sequence shown here is derived from an EMBL/GenBank/DDBJ whole genome shotgun (WGS) entry which is preliminary data.</text>
</comment>
<keyword evidence="2" id="KW-0812">Transmembrane</keyword>
<protein>
    <submittedName>
        <fullName evidence="3">Uncharacterized protein</fullName>
    </submittedName>
</protein>
<proteinExistence type="predicted"/>